<protein>
    <submittedName>
        <fullName evidence="2">Helitron_like_N domain-containing protein</fullName>
    </submittedName>
</protein>
<organism evidence="2 3">
    <name type="scientific">Nephila pilipes</name>
    <name type="common">Giant wood spider</name>
    <name type="synonym">Nephila maculata</name>
    <dbReference type="NCBI Taxonomy" id="299642"/>
    <lineage>
        <taxon>Eukaryota</taxon>
        <taxon>Metazoa</taxon>
        <taxon>Ecdysozoa</taxon>
        <taxon>Arthropoda</taxon>
        <taxon>Chelicerata</taxon>
        <taxon>Arachnida</taxon>
        <taxon>Araneae</taxon>
        <taxon>Araneomorphae</taxon>
        <taxon>Entelegynae</taxon>
        <taxon>Araneoidea</taxon>
        <taxon>Nephilidae</taxon>
        <taxon>Nephila</taxon>
    </lineage>
</organism>
<comment type="caution">
    <text evidence="2">The sequence shown here is derived from an EMBL/GenBank/DDBJ whole genome shotgun (WGS) entry which is preliminary data.</text>
</comment>
<dbReference type="InterPro" id="IPR025476">
    <property type="entry name" value="Helitron_helicase-like"/>
</dbReference>
<proteinExistence type="predicted"/>
<dbReference type="Pfam" id="PF14214">
    <property type="entry name" value="Helitron_like_N"/>
    <property type="match status" value="1"/>
</dbReference>
<dbReference type="EMBL" id="BMAW01017181">
    <property type="protein sequence ID" value="GFT52454.1"/>
    <property type="molecule type" value="Genomic_DNA"/>
</dbReference>
<reference evidence="2" key="1">
    <citation type="submission" date="2020-08" db="EMBL/GenBank/DDBJ databases">
        <title>Multicomponent nature underlies the extraordinary mechanical properties of spider dragline silk.</title>
        <authorList>
            <person name="Kono N."/>
            <person name="Nakamura H."/>
            <person name="Mori M."/>
            <person name="Yoshida Y."/>
            <person name="Ohtoshi R."/>
            <person name="Malay A.D."/>
            <person name="Moran D.A.P."/>
            <person name="Tomita M."/>
            <person name="Numata K."/>
            <person name="Arakawa K."/>
        </authorList>
    </citation>
    <scope>NUCLEOTIDE SEQUENCE</scope>
</reference>
<dbReference type="Proteomes" id="UP000887013">
    <property type="component" value="Unassembled WGS sequence"/>
</dbReference>
<dbReference type="OrthoDB" id="6432285at2759"/>
<keyword evidence="3" id="KW-1185">Reference proteome</keyword>
<sequence>MRKALLIADGRPNKDPNELDVYATQRLLEMYPVVVSKRFMIRVNALVTFMLNNDEVFGGQAEDYWWRIEFQNRGSPHLHMVVWIKDHTLLDTPERLQRIDHVCSCELTVQDAELHDLVRKVQIHSHSHTCGKKGPNSRCRFGYPRNPCALAHMIDLDSRDFIANGRRVCNLKRTSEERYVNNYSPILLKLSQVNMDVQQ</sequence>
<evidence type="ECO:0000313" key="3">
    <source>
        <dbReference type="Proteomes" id="UP000887013"/>
    </source>
</evidence>
<dbReference type="AlphaFoldDB" id="A0A8X6TUT5"/>
<accession>A0A8X6TUT5</accession>
<feature type="domain" description="Helitron helicase-like" evidence="1">
    <location>
        <begin position="26"/>
        <end position="82"/>
    </location>
</feature>
<gene>
    <name evidence="2" type="primary">AVEN_184280_1</name>
    <name evidence="2" type="ORF">NPIL_144221</name>
</gene>
<evidence type="ECO:0000259" key="1">
    <source>
        <dbReference type="Pfam" id="PF14214"/>
    </source>
</evidence>
<name>A0A8X6TUT5_NEPPI</name>
<evidence type="ECO:0000313" key="2">
    <source>
        <dbReference type="EMBL" id="GFT52454.1"/>
    </source>
</evidence>